<evidence type="ECO:0000256" key="1">
    <source>
        <dbReference type="SAM" id="Phobius"/>
    </source>
</evidence>
<accession>A0A1H2LEV0</accession>
<keyword evidence="1" id="KW-0812">Transmembrane</keyword>
<dbReference type="Proteomes" id="UP000214355">
    <property type="component" value="Chromosome I"/>
</dbReference>
<dbReference type="OrthoDB" id="8440251at2"/>
<reference evidence="3" key="1">
    <citation type="submission" date="2016-10" db="EMBL/GenBank/DDBJ databases">
        <authorList>
            <person name="Varghese N."/>
            <person name="Submissions S."/>
        </authorList>
    </citation>
    <scope>NUCLEOTIDE SEQUENCE [LARGE SCALE GENOMIC DNA]</scope>
    <source>
        <strain evidence="3">DSM 10002</strain>
    </source>
</reference>
<organism evidence="2 3">
    <name type="scientific">Arcanobacterium phocae</name>
    <dbReference type="NCBI Taxonomy" id="131112"/>
    <lineage>
        <taxon>Bacteria</taxon>
        <taxon>Bacillati</taxon>
        <taxon>Actinomycetota</taxon>
        <taxon>Actinomycetes</taxon>
        <taxon>Actinomycetales</taxon>
        <taxon>Actinomycetaceae</taxon>
        <taxon>Arcanobacterium</taxon>
    </lineage>
</organism>
<gene>
    <name evidence="2" type="ORF">SAMN04489737_0916</name>
</gene>
<keyword evidence="3" id="KW-1185">Reference proteome</keyword>
<feature type="transmembrane region" description="Helical" evidence="1">
    <location>
        <begin position="63"/>
        <end position="82"/>
    </location>
</feature>
<dbReference type="AlphaFoldDB" id="A0A1H2LEV0"/>
<dbReference type="InterPro" id="IPR001646">
    <property type="entry name" value="5peptide_repeat"/>
</dbReference>
<proteinExistence type="predicted"/>
<protein>
    <submittedName>
        <fullName evidence="2">Pentapeptide repeat-containing protein</fullName>
    </submittedName>
</protein>
<sequence>MRKVNTEWKNKLTIGTKIFRWLGFVTIMIMATFLLLGWLFNYIDFSSPLDWKIRKGAESLNSGVVLSLGVGTILSATVGIVTNKAETERKLREENRSEILALQQDRYVRQRRREERINKSLDLLGEDSIDHKIAGLNALAALSDEFVDEFKRERENGTLTESEVEVLNQRIVDMLTTFLRLAGLLGAGLHLPSDDGINDGHSTDFPERALGIAQERVITLIAERTQGNEKLADWRNLRFSMQDTIFHCSVNIEKCEFKNELTLFRAKFRHSVYASHAQFNIINLNGASFEDRAIFEHAHFSNPSFEGNVNFAKKANFRGAHFGNEVGESTSKSINWGFVASDEVDNYPGTTRFKGSVDFRRSKWFWTPLFNETEFSGKVLFDNATFCDSAIFSGCNFHGDISFNASSYGRALELHKCTVLDKKEAHLDSLQIGDSLKINHCDFKSHFYIRYIAGIDEKNPHFRRFELFGVSITGSGHFDGFNPQLIEQVIIANLKVKGEQIGFKFKTN</sequence>
<keyword evidence="1" id="KW-1133">Transmembrane helix</keyword>
<keyword evidence="1" id="KW-0472">Membrane</keyword>
<evidence type="ECO:0000313" key="3">
    <source>
        <dbReference type="Proteomes" id="UP000214355"/>
    </source>
</evidence>
<name>A0A1H2LEV0_9ACTO</name>
<dbReference type="EMBL" id="LT629804">
    <property type="protein sequence ID" value="SDU79550.1"/>
    <property type="molecule type" value="Genomic_DNA"/>
</dbReference>
<evidence type="ECO:0000313" key="2">
    <source>
        <dbReference type="EMBL" id="SDU79550.1"/>
    </source>
</evidence>
<feature type="transmembrane region" description="Helical" evidence="1">
    <location>
        <begin position="21"/>
        <end position="43"/>
    </location>
</feature>
<dbReference type="Pfam" id="PF13576">
    <property type="entry name" value="Pentapeptide_3"/>
    <property type="match status" value="1"/>
</dbReference>